<keyword evidence="3" id="KW-1185">Reference proteome</keyword>
<dbReference type="Proteomes" id="UP000823388">
    <property type="component" value="Chromosome 5K"/>
</dbReference>
<protein>
    <submittedName>
        <fullName evidence="2">Uncharacterized protein</fullName>
    </submittedName>
</protein>
<dbReference type="EMBL" id="CM029045">
    <property type="protein sequence ID" value="KAG2597743.1"/>
    <property type="molecule type" value="Genomic_DNA"/>
</dbReference>
<reference evidence="2" key="1">
    <citation type="submission" date="2020-05" db="EMBL/GenBank/DDBJ databases">
        <title>WGS assembly of Panicum virgatum.</title>
        <authorList>
            <person name="Lovell J.T."/>
            <person name="Jenkins J."/>
            <person name="Shu S."/>
            <person name="Juenger T.E."/>
            <person name="Schmutz J."/>
        </authorList>
    </citation>
    <scope>NUCLEOTIDE SEQUENCE</scope>
    <source>
        <strain evidence="2">AP13</strain>
    </source>
</reference>
<sequence>MHISIARAAGSTRRGSAIRIVLPLLPRHRPALLAPAPSSSWTPAATAVFAAASARREQSSRCHRCLLLPGLRRLPPPPPPCTGLPVAPAFTAARLPPSALPPTSTVGCAASPNPPSKPAAHWEPDNPRPQTRLRR</sequence>
<name>A0A8T0SL68_PANVG</name>
<proteinExistence type="predicted"/>
<evidence type="ECO:0000313" key="3">
    <source>
        <dbReference type="Proteomes" id="UP000823388"/>
    </source>
</evidence>
<comment type="caution">
    <text evidence="2">The sequence shown here is derived from an EMBL/GenBank/DDBJ whole genome shotgun (WGS) entry which is preliminary data.</text>
</comment>
<gene>
    <name evidence="2" type="ORF">PVAP13_5KG251221</name>
</gene>
<dbReference type="AlphaFoldDB" id="A0A8T0SL68"/>
<evidence type="ECO:0000256" key="1">
    <source>
        <dbReference type="SAM" id="MobiDB-lite"/>
    </source>
</evidence>
<feature type="region of interest" description="Disordered" evidence="1">
    <location>
        <begin position="94"/>
        <end position="135"/>
    </location>
</feature>
<accession>A0A8T0SL68</accession>
<organism evidence="2 3">
    <name type="scientific">Panicum virgatum</name>
    <name type="common">Blackwell switchgrass</name>
    <dbReference type="NCBI Taxonomy" id="38727"/>
    <lineage>
        <taxon>Eukaryota</taxon>
        <taxon>Viridiplantae</taxon>
        <taxon>Streptophyta</taxon>
        <taxon>Embryophyta</taxon>
        <taxon>Tracheophyta</taxon>
        <taxon>Spermatophyta</taxon>
        <taxon>Magnoliopsida</taxon>
        <taxon>Liliopsida</taxon>
        <taxon>Poales</taxon>
        <taxon>Poaceae</taxon>
        <taxon>PACMAD clade</taxon>
        <taxon>Panicoideae</taxon>
        <taxon>Panicodae</taxon>
        <taxon>Paniceae</taxon>
        <taxon>Panicinae</taxon>
        <taxon>Panicum</taxon>
        <taxon>Panicum sect. Hiantes</taxon>
    </lineage>
</organism>
<evidence type="ECO:0000313" key="2">
    <source>
        <dbReference type="EMBL" id="KAG2597743.1"/>
    </source>
</evidence>